<evidence type="ECO:0000256" key="10">
    <source>
        <dbReference type="ARBA" id="ARBA00032565"/>
    </source>
</evidence>
<dbReference type="GeneID" id="121394208"/>
<gene>
    <name evidence="14" type="primary">LOC121394208</name>
</gene>
<dbReference type="InterPro" id="IPR059104">
    <property type="entry name" value="Beta-prop_EIPR1-like"/>
</dbReference>
<dbReference type="OrthoDB" id="273771at2759"/>
<dbReference type="PROSITE" id="PS50082">
    <property type="entry name" value="WD_REPEATS_2"/>
    <property type="match status" value="5"/>
</dbReference>
<dbReference type="PANTHER" id="PTHR46027:SF1">
    <property type="entry name" value="PEROXISOMAL TARGETING SIGNAL 2 RECEPTOR"/>
    <property type="match status" value="1"/>
</dbReference>
<dbReference type="GO" id="GO:0016558">
    <property type="term" value="P:protein import into peroxisome matrix"/>
    <property type="evidence" value="ECO:0000318"/>
    <property type="project" value="GO_Central"/>
</dbReference>
<dbReference type="AlphaFoldDB" id="A0A8J1KT20"/>
<comment type="subcellular location">
    <subcellularLocation>
        <location evidence="2">Cytoplasm</location>
        <location evidence="2">Cytosol</location>
    </subcellularLocation>
    <subcellularLocation>
        <location evidence="1">Peroxisome matrix</location>
    </subcellularLocation>
</comment>
<dbReference type="Pfam" id="PF23609">
    <property type="entry name" value="Beta-prop_EIPR1"/>
    <property type="match status" value="1"/>
</dbReference>
<dbReference type="KEGG" id="xla:121394208"/>
<keyword evidence="6" id="KW-0677">Repeat</keyword>
<dbReference type="InterPro" id="IPR044536">
    <property type="entry name" value="PEX7"/>
</dbReference>
<comment type="similarity">
    <text evidence="9">Belongs to the WD repeat peroxin-7 family.</text>
</comment>
<evidence type="ECO:0000256" key="4">
    <source>
        <dbReference type="ARBA" id="ARBA00022490"/>
    </source>
</evidence>
<dbReference type="InterPro" id="IPR020472">
    <property type="entry name" value="WD40_PAC1"/>
</dbReference>
<evidence type="ECO:0000256" key="9">
    <source>
        <dbReference type="ARBA" id="ARBA00024017"/>
    </source>
</evidence>
<proteinExistence type="inferred from homology"/>
<feature type="domain" description="EIPR1-like beta-propeller" evidence="12">
    <location>
        <begin position="145"/>
        <end position="270"/>
    </location>
</feature>
<evidence type="ECO:0000259" key="12">
    <source>
        <dbReference type="Pfam" id="PF23609"/>
    </source>
</evidence>
<sequence length="322" mass="35693">MATSGGGSLRAIRIPGRHGYAVEFSPYKPSTLACAVSQNFGISGCGTLVVLEQNEGGIAVRRSFEWTDALFDVAWSENSENIVVTSSGDGSLQLWDITKPQGPLQVFKEHTQEVYSVDWSQTRGEQLIVSGSWDHTIKLWDPSCGKSLSTFTGHENIIYSTIWSPHLPGCFASASGDHCLRIWDMKTPVSKLVIPAHQAEILSCDWCKYDQNLLVTGAVDCSLKGWDLRTVRQPVFELQGHNYAIRRVKFSPFHASIVASCSYDFTVRLWDFSKSSSLLETMNHHTEFVCGLDFSILTPGQIADCAWDETVKIYTPSCLSLP</sequence>
<dbReference type="InterPro" id="IPR015943">
    <property type="entry name" value="WD40/YVTN_repeat-like_dom_sf"/>
</dbReference>
<dbReference type="InterPro" id="IPR019775">
    <property type="entry name" value="WD40_repeat_CS"/>
</dbReference>
<dbReference type="PROSITE" id="PS00678">
    <property type="entry name" value="WD_REPEATS_1"/>
    <property type="match status" value="3"/>
</dbReference>
<evidence type="ECO:0000256" key="6">
    <source>
        <dbReference type="ARBA" id="ARBA00022737"/>
    </source>
</evidence>
<feature type="repeat" description="WD" evidence="11">
    <location>
        <begin position="107"/>
        <end position="150"/>
    </location>
</feature>
<evidence type="ECO:0000313" key="13">
    <source>
        <dbReference type="Proteomes" id="UP000186698"/>
    </source>
</evidence>
<dbReference type="GO" id="GO:0005829">
    <property type="term" value="C:cytosol"/>
    <property type="evidence" value="ECO:0000318"/>
    <property type="project" value="GO_Central"/>
</dbReference>
<evidence type="ECO:0000256" key="11">
    <source>
        <dbReference type="PROSITE-ProRule" id="PRU00221"/>
    </source>
</evidence>
<keyword evidence="4" id="KW-0963">Cytoplasm</keyword>
<evidence type="ECO:0000256" key="8">
    <source>
        <dbReference type="ARBA" id="ARBA00023140"/>
    </source>
</evidence>
<dbReference type="InterPro" id="IPR036322">
    <property type="entry name" value="WD40_repeat_dom_sf"/>
</dbReference>
<accession>A0A8J1KT20</accession>
<keyword evidence="13" id="KW-1185">Reference proteome</keyword>
<organism evidence="13 14">
    <name type="scientific">Xenopus laevis</name>
    <name type="common">African clawed frog</name>
    <dbReference type="NCBI Taxonomy" id="8355"/>
    <lineage>
        <taxon>Eukaryota</taxon>
        <taxon>Metazoa</taxon>
        <taxon>Chordata</taxon>
        <taxon>Craniata</taxon>
        <taxon>Vertebrata</taxon>
        <taxon>Euteleostomi</taxon>
        <taxon>Amphibia</taxon>
        <taxon>Batrachia</taxon>
        <taxon>Anura</taxon>
        <taxon>Pipoidea</taxon>
        <taxon>Pipidae</taxon>
        <taxon>Xenopodinae</taxon>
        <taxon>Xenopus</taxon>
        <taxon>Xenopus</taxon>
    </lineage>
</organism>
<dbReference type="Gene3D" id="2.130.10.10">
    <property type="entry name" value="YVTN repeat-like/Quinoprotein amine dehydrogenase"/>
    <property type="match status" value="1"/>
</dbReference>
<evidence type="ECO:0000256" key="2">
    <source>
        <dbReference type="ARBA" id="ARBA00004514"/>
    </source>
</evidence>
<dbReference type="SUPFAM" id="SSF50978">
    <property type="entry name" value="WD40 repeat-like"/>
    <property type="match status" value="1"/>
</dbReference>
<evidence type="ECO:0000256" key="7">
    <source>
        <dbReference type="ARBA" id="ARBA00022927"/>
    </source>
</evidence>
<dbReference type="Proteomes" id="UP000186698">
    <property type="component" value="Chromosome 5S"/>
</dbReference>
<evidence type="ECO:0000256" key="1">
    <source>
        <dbReference type="ARBA" id="ARBA00004253"/>
    </source>
</evidence>
<dbReference type="GO" id="GO:0005053">
    <property type="term" value="F:peroxisome matrix targeting signal-2 binding"/>
    <property type="evidence" value="ECO:0000318"/>
    <property type="project" value="GO_Central"/>
</dbReference>
<feature type="repeat" description="WD" evidence="11">
    <location>
        <begin position="67"/>
        <end position="97"/>
    </location>
</feature>
<evidence type="ECO:0000313" key="14">
    <source>
        <dbReference type="RefSeq" id="XP_041420460.1"/>
    </source>
</evidence>
<dbReference type="SMART" id="SM00320">
    <property type="entry name" value="WD40"/>
    <property type="match status" value="6"/>
</dbReference>
<dbReference type="RefSeq" id="XP_041420460.1">
    <property type="nucleotide sequence ID" value="XM_041564526.1"/>
</dbReference>
<keyword evidence="3" id="KW-0813">Transport</keyword>
<dbReference type="GO" id="GO:0005782">
    <property type="term" value="C:peroxisomal matrix"/>
    <property type="evidence" value="ECO:0000318"/>
    <property type="project" value="GO_Central"/>
</dbReference>
<dbReference type="PRINTS" id="PR00320">
    <property type="entry name" value="GPROTEINBRPT"/>
</dbReference>
<dbReference type="Pfam" id="PF00400">
    <property type="entry name" value="WD40"/>
    <property type="match status" value="2"/>
</dbReference>
<evidence type="ECO:0000256" key="3">
    <source>
        <dbReference type="ARBA" id="ARBA00022448"/>
    </source>
</evidence>
<dbReference type="PANTHER" id="PTHR46027">
    <property type="entry name" value="PEROXISOMAL TARGETING SIGNAL 2 RECEPTOR"/>
    <property type="match status" value="1"/>
</dbReference>
<protein>
    <recommendedName>
        <fullName evidence="10">Peroxin-7</fullName>
    </recommendedName>
</protein>
<evidence type="ECO:0000256" key="5">
    <source>
        <dbReference type="ARBA" id="ARBA00022574"/>
    </source>
</evidence>
<keyword evidence="5 11" id="KW-0853">WD repeat</keyword>
<feature type="repeat" description="WD" evidence="11">
    <location>
        <begin position="194"/>
        <end position="230"/>
    </location>
</feature>
<dbReference type="CDD" id="cd00200">
    <property type="entry name" value="WD40"/>
    <property type="match status" value="1"/>
</dbReference>
<feature type="repeat" description="WD" evidence="11">
    <location>
        <begin position="238"/>
        <end position="280"/>
    </location>
</feature>
<reference evidence="14" key="1">
    <citation type="submission" date="2025-08" db="UniProtKB">
        <authorList>
            <consortium name="RefSeq"/>
        </authorList>
    </citation>
    <scope>IDENTIFICATION</scope>
    <source>
        <strain evidence="14">J_2021</strain>
        <tissue evidence="14">Erythrocytes</tissue>
    </source>
</reference>
<dbReference type="InterPro" id="IPR001680">
    <property type="entry name" value="WD40_rpt"/>
</dbReference>
<keyword evidence="7" id="KW-0653">Protein transport</keyword>
<dbReference type="PROSITE" id="PS50294">
    <property type="entry name" value="WD_REPEATS_REGION"/>
    <property type="match status" value="3"/>
</dbReference>
<feature type="repeat" description="WD" evidence="11">
    <location>
        <begin position="151"/>
        <end position="187"/>
    </location>
</feature>
<name>A0A8J1KT20_XENLA</name>
<keyword evidence="8" id="KW-0576">Peroxisome</keyword>